<sequence length="117" mass="12391">MSSDIDLAADFSEDSPVLPALTEVYGADSVPEDLDFDAMLAVATDPDTPAPEGDLVPELGSYDSDYASDPLTDDLPDLAGPFDLEANPVDDPLHYDHHDAVTADYDDPSDTDGGFDV</sequence>
<dbReference type="AlphaFoldDB" id="A0A0G3GWF5"/>
<evidence type="ECO:0000313" key="3">
    <source>
        <dbReference type="Proteomes" id="UP000035368"/>
    </source>
</evidence>
<dbReference type="STRING" id="1050174.CEPID_10095"/>
<dbReference type="KEGG" id="cei:CEPID_10095"/>
<evidence type="ECO:0000313" key="2">
    <source>
        <dbReference type="EMBL" id="AKK03858.1"/>
    </source>
</evidence>
<feature type="compositionally biased region" description="Basic and acidic residues" evidence="1">
    <location>
        <begin position="91"/>
        <end position="101"/>
    </location>
</feature>
<gene>
    <name evidence="2" type="ORF">CEPID_10095</name>
</gene>
<feature type="compositionally biased region" description="Acidic residues" evidence="1">
    <location>
        <begin position="104"/>
        <end position="117"/>
    </location>
</feature>
<name>A0A0G3GWF5_9CORY</name>
<proteinExistence type="predicted"/>
<dbReference type="EMBL" id="CP011541">
    <property type="protein sequence ID" value="AKK03858.1"/>
    <property type="molecule type" value="Genomic_DNA"/>
</dbReference>
<dbReference type="PATRIC" id="fig|1050174.4.peg.2036"/>
<feature type="region of interest" description="Disordered" evidence="1">
    <location>
        <begin position="44"/>
        <end position="117"/>
    </location>
</feature>
<evidence type="ECO:0000256" key="1">
    <source>
        <dbReference type="SAM" id="MobiDB-lite"/>
    </source>
</evidence>
<keyword evidence="3" id="KW-1185">Reference proteome</keyword>
<dbReference type="Proteomes" id="UP000035368">
    <property type="component" value="Chromosome"/>
</dbReference>
<protein>
    <submittedName>
        <fullName evidence="2">Uncharacterized protein</fullName>
    </submittedName>
</protein>
<accession>A0A0G3GWF5</accession>
<reference evidence="2 3" key="1">
    <citation type="submission" date="2015-05" db="EMBL/GenBank/DDBJ databases">
        <title>Complete genome sequence of Corynebacterium epidermidicanis DSM 45586, isolated from the skin of a dog suffering from pruritus.</title>
        <authorList>
            <person name="Ruckert C."/>
            <person name="Albersmeier A."/>
            <person name="Winkler A."/>
            <person name="Tauch A."/>
        </authorList>
    </citation>
    <scope>NUCLEOTIDE SEQUENCE [LARGE SCALE GENOMIC DNA]</scope>
    <source>
        <strain evidence="2 3">DSM 45586</strain>
    </source>
</reference>
<organism evidence="2 3">
    <name type="scientific">Corynebacterium epidermidicanis</name>
    <dbReference type="NCBI Taxonomy" id="1050174"/>
    <lineage>
        <taxon>Bacteria</taxon>
        <taxon>Bacillati</taxon>
        <taxon>Actinomycetota</taxon>
        <taxon>Actinomycetes</taxon>
        <taxon>Mycobacteriales</taxon>
        <taxon>Corynebacteriaceae</taxon>
        <taxon>Corynebacterium</taxon>
    </lineage>
</organism>
<dbReference type="RefSeq" id="WP_052843507.1">
    <property type="nucleotide sequence ID" value="NZ_CP011541.1"/>
</dbReference>